<evidence type="ECO:0000256" key="4">
    <source>
        <dbReference type="RuleBase" id="RU365069"/>
    </source>
</evidence>
<dbReference type="GO" id="GO:0015031">
    <property type="term" value="P:protein transport"/>
    <property type="evidence" value="ECO:0007669"/>
    <property type="project" value="UniProtKB-KW"/>
</dbReference>
<dbReference type="Proteomes" id="UP001145021">
    <property type="component" value="Unassembled WGS sequence"/>
</dbReference>
<feature type="region of interest" description="Disordered" evidence="5">
    <location>
        <begin position="856"/>
        <end position="887"/>
    </location>
</feature>
<evidence type="ECO:0000256" key="5">
    <source>
        <dbReference type="SAM" id="MobiDB-lite"/>
    </source>
</evidence>
<evidence type="ECO:0000256" key="2">
    <source>
        <dbReference type="ARBA" id="ARBA00022448"/>
    </source>
</evidence>
<dbReference type="Pfam" id="PF15469">
    <property type="entry name" value="Sec5"/>
    <property type="match status" value="1"/>
</dbReference>
<dbReference type="InterPro" id="IPR029175">
    <property type="entry name" value="EXOC2/Sec5"/>
</dbReference>
<comment type="caution">
    <text evidence="7">The sequence shown here is derived from an EMBL/GenBank/DDBJ whole genome shotgun (WGS) entry which is preliminary data.</text>
</comment>
<accession>A0A9W8CL16</accession>
<feature type="compositionally biased region" description="Low complexity" evidence="5">
    <location>
        <begin position="859"/>
        <end position="868"/>
    </location>
</feature>
<keyword evidence="4" id="KW-0653">Protein transport</keyword>
<keyword evidence="3 4" id="KW-0268">Exocytosis</keyword>
<keyword evidence="2 4" id="KW-0813">Transport</keyword>
<dbReference type="GO" id="GO:0006887">
    <property type="term" value="P:exocytosis"/>
    <property type="evidence" value="ECO:0007669"/>
    <property type="project" value="UniProtKB-KW"/>
</dbReference>
<dbReference type="PANTHER" id="PTHR13043:SF1">
    <property type="entry name" value="EXOCYST COMPLEX COMPONENT 2"/>
    <property type="match status" value="1"/>
</dbReference>
<sequence>MPPIDDAEILARYGLDSFATTAFGPGDDNSSEINGRARSEQHDDMELENMRALSGSRSSRMSQTRDSKVRGRRRRRGGNGSRNGDYEDDDDDDEDEDEDGRFHDSMSAGGISAHNLSISDRDPLHVYHSVSAVLESKGETNALSDMAYRAKFSISNKNFSPSTFMHVVHSDTTYADMVQGARLLRESVSQGTEALKILVHNNFDRFVDARNKIDLLYGEMKSRSLNEEAEYGTKAFSQSLQGATKRADEIYNPIIERRARAEKIRSTLSIVERYKFYFNLPSSLIDYTRKGKFDIAVREYKKGRQLLQAVTNGNIDGAEDPVVDGSQSNALSKIFHYVWKEVQESVVELRNALFKHLSQPWRPYSEQENVIRYLLEIDPGEKDPVAFYLEQQHSWIVEQMDDIYKVHKQRAQQTGHQQTQTEKRRTLSGLSNSAVGGNGIIAAASMSSLGKDSLLDSERRADELTRALNIDSFSDFPAFSHGRDVEFYMWKQTFNALRTLSQTLVRCLPDFWKLSQAFMEELYRKPDVQVSGRRRHHGVNLERVSKCHSLLEEIIERYSQYVLRLTGILGESDTVVDLASLKGQAIGITLKRLPQTHALLAGHFMTAIMELVVNTANDIEAIDMAQEPAIILANLISQLKAGMVLFLCEMWDRDARAMSLHENWCLHHGTSYWPPFYVSKRELHNADGSPASISESIANTELLPLFLRTAQTILTQLSTIHSAALKPGKSTRNMLQGQTPHFDPSFDEGQRQQNERSHEMHDMAINHVKSTFFGTMYSFLDTLHVLAFDTSPQPDANGAFSFGFDERSGTSSVPISPSSIQTAGFGIGSAPLQSPPTSFARSSVISRRLSFNLPAKGDSVVSSSLSGTSRRHSMFENGRADRGKPRNRHNSRSFYILATLSNLTAFRMFVVPDLLHSKAVRHVFKIDVAEELPQLEKILRRLDDMIFSYYIRDKTKQLSSIVHRGVLLGGFSWSTTEMPKDTQPYVSEALLYMVFTHAEMMDLISELGAGAEHHMVKQQPLTKRVFQVLTTNLTQDLLECVRAIDSFSVGGMLQCVLETLVISQTLQMYLTAPSKECLRLLHSYVRAAFDRTQDRAKRIAAQQGRSMPDQQEGDLQEIGGVVLSSEHWNIIQKLIRDCT</sequence>
<comment type="subunit">
    <text evidence="4">Component of the exocyst complex.</text>
</comment>
<feature type="compositionally biased region" description="Acidic residues" evidence="5">
    <location>
        <begin position="86"/>
        <end position="99"/>
    </location>
</feature>
<dbReference type="EMBL" id="JANBOH010000053">
    <property type="protein sequence ID" value="KAJ1646647.1"/>
    <property type="molecule type" value="Genomic_DNA"/>
</dbReference>
<dbReference type="GO" id="GO:0006893">
    <property type="term" value="P:Golgi to plasma membrane transport"/>
    <property type="evidence" value="ECO:0007669"/>
    <property type="project" value="UniProtKB-UniRule"/>
</dbReference>
<dbReference type="PANTHER" id="PTHR13043">
    <property type="entry name" value="EXOCYST COMPLEX COMPONENT SEC5"/>
    <property type="match status" value="1"/>
</dbReference>
<feature type="non-terminal residue" evidence="7">
    <location>
        <position position="1139"/>
    </location>
</feature>
<name>A0A9W8CL16_9FUNG</name>
<keyword evidence="8" id="KW-1185">Reference proteome</keyword>
<feature type="region of interest" description="Disordered" evidence="5">
    <location>
        <begin position="19"/>
        <end position="114"/>
    </location>
</feature>
<evidence type="ECO:0000313" key="7">
    <source>
        <dbReference type="EMBL" id="KAJ1646647.1"/>
    </source>
</evidence>
<evidence type="ECO:0000259" key="6">
    <source>
        <dbReference type="Pfam" id="PF15469"/>
    </source>
</evidence>
<dbReference type="GO" id="GO:0000145">
    <property type="term" value="C:exocyst"/>
    <property type="evidence" value="ECO:0007669"/>
    <property type="project" value="UniProtKB-UniRule"/>
</dbReference>
<organism evidence="7 8">
    <name type="scientific">Coemansia asiatica</name>
    <dbReference type="NCBI Taxonomy" id="1052880"/>
    <lineage>
        <taxon>Eukaryota</taxon>
        <taxon>Fungi</taxon>
        <taxon>Fungi incertae sedis</taxon>
        <taxon>Zoopagomycota</taxon>
        <taxon>Kickxellomycotina</taxon>
        <taxon>Kickxellomycetes</taxon>
        <taxon>Kickxellales</taxon>
        <taxon>Kickxellaceae</taxon>
        <taxon>Coemansia</taxon>
    </lineage>
</organism>
<proteinExistence type="inferred from homology"/>
<feature type="domain" description="Exocyst complex component EXOC2/Sec5 N-terminal" evidence="6">
    <location>
        <begin position="121"/>
        <end position="1097"/>
    </location>
</feature>
<comment type="similarity">
    <text evidence="1 4">Belongs to the SEC5 family.</text>
</comment>
<evidence type="ECO:0000256" key="1">
    <source>
        <dbReference type="ARBA" id="ARBA00010578"/>
    </source>
</evidence>
<feature type="region of interest" description="Disordered" evidence="5">
    <location>
        <begin position="737"/>
        <end position="756"/>
    </location>
</feature>
<gene>
    <name evidence="7" type="primary">SEC5</name>
    <name evidence="7" type="ORF">LPJ64_001873</name>
</gene>
<reference evidence="7" key="1">
    <citation type="submission" date="2022-07" db="EMBL/GenBank/DDBJ databases">
        <title>Phylogenomic reconstructions and comparative analyses of Kickxellomycotina fungi.</title>
        <authorList>
            <person name="Reynolds N.K."/>
            <person name="Stajich J.E."/>
            <person name="Barry K."/>
            <person name="Grigoriev I.V."/>
            <person name="Crous P."/>
            <person name="Smith M.E."/>
        </authorList>
    </citation>
    <scope>NUCLEOTIDE SEQUENCE</scope>
    <source>
        <strain evidence="7">NBRC 105413</strain>
    </source>
</reference>
<comment type="function">
    <text evidence="4">Component of the exocyst complex involved in the docking of exocytic vesicles with fusion sites on the plasma membrane.</text>
</comment>
<feature type="compositionally biased region" description="Low complexity" evidence="5">
    <location>
        <begin position="411"/>
        <end position="420"/>
    </location>
</feature>
<dbReference type="InterPro" id="IPR039481">
    <property type="entry name" value="EXOC2/Sec5_N_dom"/>
</dbReference>
<protein>
    <recommendedName>
        <fullName evidence="4">Exocyst complex component SEC5</fullName>
    </recommendedName>
</protein>
<feature type="compositionally biased region" description="Basic and acidic residues" evidence="5">
    <location>
        <begin position="35"/>
        <end position="44"/>
    </location>
</feature>
<dbReference type="AlphaFoldDB" id="A0A9W8CL16"/>
<feature type="region of interest" description="Disordered" evidence="5">
    <location>
        <begin position="408"/>
        <end position="430"/>
    </location>
</feature>
<evidence type="ECO:0000313" key="8">
    <source>
        <dbReference type="Proteomes" id="UP001145021"/>
    </source>
</evidence>
<evidence type="ECO:0000256" key="3">
    <source>
        <dbReference type="ARBA" id="ARBA00022483"/>
    </source>
</evidence>